<accession>A0ABT8XKP6</accession>
<dbReference type="EMBL" id="WHSC02000010">
    <property type="protein sequence ID" value="MDO6123934.1"/>
    <property type="molecule type" value="Genomic_DNA"/>
</dbReference>
<organism evidence="2 3">
    <name type="scientific">Shinella curvata</name>
    <dbReference type="NCBI Taxonomy" id="1817964"/>
    <lineage>
        <taxon>Bacteria</taxon>
        <taxon>Pseudomonadati</taxon>
        <taxon>Pseudomonadota</taxon>
        <taxon>Alphaproteobacteria</taxon>
        <taxon>Hyphomicrobiales</taxon>
        <taxon>Rhizobiaceae</taxon>
        <taxon>Shinella</taxon>
    </lineage>
</organism>
<sequence length="59" mass="5931">MVSRLLKSLFSAADGATAVEYGLLAGLISIGLLGGLGAYSDGLQATFDTITAAIEAARQ</sequence>
<evidence type="ECO:0000256" key="1">
    <source>
        <dbReference type="SAM" id="Phobius"/>
    </source>
</evidence>
<dbReference type="Proteomes" id="UP001177080">
    <property type="component" value="Unassembled WGS sequence"/>
</dbReference>
<protein>
    <submittedName>
        <fullName evidence="2">Flp family type IVb pilin</fullName>
    </submittedName>
</protein>
<dbReference type="RefSeq" id="WP_244763170.1">
    <property type="nucleotide sequence ID" value="NZ_JALJCJ010000007.1"/>
</dbReference>
<evidence type="ECO:0000313" key="2">
    <source>
        <dbReference type="EMBL" id="MDO6123934.1"/>
    </source>
</evidence>
<dbReference type="Pfam" id="PF04964">
    <property type="entry name" value="Flp_Fap"/>
    <property type="match status" value="1"/>
</dbReference>
<gene>
    <name evidence="2" type="ORF">GB928_022310</name>
</gene>
<feature type="transmembrane region" description="Helical" evidence="1">
    <location>
        <begin position="21"/>
        <end position="39"/>
    </location>
</feature>
<comment type="caution">
    <text evidence="2">The sequence shown here is derived from an EMBL/GenBank/DDBJ whole genome shotgun (WGS) entry which is preliminary data.</text>
</comment>
<keyword evidence="1" id="KW-1133">Transmembrane helix</keyword>
<reference evidence="2" key="1">
    <citation type="submission" date="2022-04" db="EMBL/GenBank/DDBJ databases">
        <title>Shinella lacus sp. nov., a novel member of the genus Shinella from water.</title>
        <authorList>
            <person name="Deng Y."/>
        </authorList>
    </citation>
    <scope>NUCLEOTIDE SEQUENCE</scope>
    <source>
        <strain evidence="2">JCM 31239</strain>
    </source>
</reference>
<keyword evidence="1" id="KW-0472">Membrane</keyword>
<name>A0ABT8XKP6_9HYPH</name>
<proteinExistence type="predicted"/>
<keyword evidence="1" id="KW-0812">Transmembrane</keyword>
<keyword evidence="3" id="KW-1185">Reference proteome</keyword>
<dbReference type="InterPro" id="IPR007047">
    <property type="entry name" value="Flp_Fap"/>
</dbReference>
<evidence type="ECO:0000313" key="3">
    <source>
        <dbReference type="Proteomes" id="UP001177080"/>
    </source>
</evidence>